<dbReference type="InterPro" id="IPR018060">
    <property type="entry name" value="HTH_AraC"/>
</dbReference>
<accession>L8JCM7</accession>
<dbReference type="EMBL" id="AMZO01000006">
    <property type="protein sequence ID" value="ELR66591.1"/>
    <property type="molecule type" value="Genomic_DNA"/>
</dbReference>
<reference evidence="5 6" key="1">
    <citation type="submission" date="2012-12" db="EMBL/GenBank/DDBJ databases">
        <title>Genome Assembly of Photobacterium sp. AK15.</title>
        <authorList>
            <person name="Khatri I."/>
            <person name="Vaidya B."/>
            <person name="Srinivas T.N.R."/>
            <person name="Subramanian S."/>
            <person name="Pinnaka A."/>
        </authorList>
    </citation>
    <scope>NUCLEOTIDE SEQUENCE [LARGE SCALE GENOMIC DNA]</scope>
    <source>
        <strain evidence="5 6">AK15</strain>
    </source>
</reference>
<keyword evidence="3" id="KW-0804">Transcription</keyword>
<evidence type="ECO:0000256" key="1">
    <source>
        <dbReference type="ARBA" id="ARBA00023015"/>
    </source>
</evidence>
<dbReference type="PANTHER" id="PTHR47894:SF4">
    <property type="entry name" value="HTH-TYPE TRANSCRIPTIONAL REGULATOR GADX"/>
    <property type="match status" value="1"/>
</dbReference>
<evidence type="ECO:0000259" key="4">
    <source>
        <dbReference type="PROSITE" id="PS01124"/>
    </source>
</evidence>
<dbReference type="Gene3D" id="1.10.10.60">
    <property type="entry name" value="Homeodomain-like"/>
    <property type="match status" value="1"/>
</dbReference>
<dbReference type="GO" id="GO:0000976">
    <property type="term" value="F:transcription cis-regulatory region binding"/>
    <property type="evidence" value="ECO:0007669"/>
    <property type="project" value="TreeGrafter"/>
</dbReference>
<dbReference type="PATRIC" id="fig|1056511.3.peg.1118"/>
<dbReference type="PANTHER" id="PTHR47894">
    <property type="entry name" value="HTH-TYPE TRANSCRIPTIONAL REGULATOR GADX"/>
    <property type="match status" value="1"/>
</dbReference>
<keyword evidence="1" id="KW-0805">Transcription regulation</keyword>
<dbReference type="GO" id="GO:0003700">
    <property type="term" value="F:DNA-binding transcription factor activity"/>
    <property type="evidence" value="ECO:0007669"/>
    <property type="project" value="InterPro"/>
</dbReference>
<feature type="domain" description="HTH araC/xylS-type" evidence="4">
    <location>
        <begin position="232"/>
        <end position="330"/>
    </location>
</feature>
<dbReference type="InterPro" id="IPR020449">
    <property type="entry name" value="Tscrpt_reg_AraC-type_HTH"/>
</dbReference>
<dbReference type="PRINTS" id="PR00032">
    <property type="entry name" value="HTHARAC"/>
</dbReference>
<evidence type="ECO:0000313" key="5">
    <source>
        <dbReference type="EMBL" id="ELR66591.1"/>
    </source>
</evidence>
<dbReference type="Proteomes" id="UP000011134">
    <property type="component" value="Unassembled WGS sequence"/>
</dbReference>
<dbReference type="RefSeq" id="WP_007463364.1">
    <property type="nucleotide sequence ID" value="NZ_AMZO01000006.1"/>
</dbReference>
<name>L8JCM7_9GAMM</name>
<dbReference type="GO" id="GO:0005829">
    <property type="term" value="C:cytosol"/>
    <property type="evidence" value="ECO:0007669"/>
    <property type="project" value="TreeGrafter"/>
</dbReference>
<dbReference type="SMART" id="SM00342">
    <property type="entry name" value="HTH_ARAC"/>
    <property type="match status" value="1"/>
</dbReference>
<dbReference type="OrthoDB" id="5582699at2"/>
<evidence type="ECO:0000313" key="6">
    <source>
        <dbReference type="Proteomes" id="UP000011134"/>
    </source>
</evidence>
<sequence>MTPGQLVPLIKTAHAATLVEMLKHFEADIYPLLKAAGLPEDIMRTRHEFLPETPVKHLLALMAERADPQYYGDLLRTANREYFIPKMLRHLRSPETLGEAIEQMKTAVRHESPSATISIEYFNHTPWFCRFKDKEDTEEFLWAEIFAVLFLIEFIRLLSKTDWQPTCIAIQSKKADKLAEILNNPKTVLYANRNLAAIELSSELMALPLHLPASFTSQVSREDDPKALNFLETVYLALAPYLSRQSLSLQQAAEILNTSARTLQRRLAEENTSFKNVRDNIMLATACRLMENGQYSLTDIASELGYADIAHFSRAFKKLTGFPPKDYRKRFLAKA</sequence>
<evidence type="ECO:0000256" key="2">
    <source>
        <dbReference type="ARBA" id="ARBA00023125"/>
    </source>
</evidence>
<protein>
    <recommendedName>
        <fullName evidence="4">HTH araC/xylS-type domain-containing protein</fullName>
    </recommendedName>
</protein>
<gene>
    <name evidence="5" type="ORF">C942_04289</name>
</gene>
<dbReference type="SUPFAM" id="SSF46689">
    <property type="entry name" value="Homeodomain-like"/>
    <property type="match status" value="1"/>
</dbReference>
<dbReference type="PROSITE" id="PS01124">
    <property type="entry name" value="HTH_ARAC_FAMILY_2"/>
    <property type="match status" value="1"/>
</dbReference>
<proteinExistence type="predicted"/>
<comment type="caution">
    <text evidence="5">The sequence shown here is derived from an EMBL/GenBank/DDBJ whole genome shotgun (WGS) entry which is preliminary data.</text>
</comment>
<keyword evidence="6" id="KW-1185">Reference proteome</keyword>
<evidence type="ECO:0000256" key="3">
    <source>
        <dbReference type="ARBA" id="ARBA00023163"/>
    </source>
</evidence>
<dbReference type="Pfam" id="PF12833">
    <property type="entry name" value="HTH_18"/>
    <property type="match status" value="1"/>
</dbReference>
<keyword evidence="2" id="KW-0238">DNA-binding</keyword>
<dbReference type="InterPro" id="IPR009057">
    <property type="entry name" value="Homeodomain-like_sf"/>
</dbReference>
<organism evidence="5 6">
    <name type="scientific">Photobacterium marinum</name>
    <dbReference type="NCBI Taxonomy" id="1056511"/>
    <lineage>
        <taxon>Bacteria</taxon>
        <taxon>Pseudomonadati</taxon>
        <taxon>Pseudomonadota</taxon>
        <taxon>Gammaproteobacteria</taxon>
        <taxon>Vibrionales</taxon>
        <taxon>Vibrionaceae</taxon>
        <taxon>Photobacterium</taxon>
    </lineage>
</organism>
<dbReference type="AlphaFoldDB" id="L8JCM7"/>